<name>A0ACB8QV89_9AGAM</name>
<protein>
    <submittedName>
        <fullName evidence="1">Ribokinase-like protein</fullName>
    </submittedName>
</protein>
<accession>A0ACB8QV89</accession>
<organism evidence="1 2">
    <name type="scientific">Vararia minispora EC-137</name>
    <dbReference type="NCBI Taxonomy" id="1314806"/>
    <lineage>
        <taxon>Eukaryota</taxon>
        <taxon>Fungi</taxon>
        <taxon>Dikarya</taxon>
        <taxon>Basidiomycota</taxon>
        <taxon>Agaricomycotina</taxon>
        <taxon>Agaricomycetes</taxon>
        <taxon>Russulales</taxon>
        <taxon>Lachnocladiaceae</taxon>
        <taxon>Vararia</taxon>
    </lineage>
</organism>
<proteinExistence type="predicted"/>
<reference evidence="1" key="2">
    <citation type="journal article" date="2022" name="New Phytol.">
        <title>Evolutionary transition to the ectomycorrhizal habit in the genomes of a hyperdiverse lineage of mushroom-forming fungi.</title>
        <authorList>
            <person name="Looney B."/>
            <person name="Miyauchi S."/>
            <person name="Morin E."/>
            <person name="Drula E."/>
            <person name="Courty P.E."/>
            <person name="Kohler A."/>
            <person name="Kuo A."/>
            <person name="LaButti K."/>
            <person name="Pangilinan J."/>
            <person name="Lipzen A."/>
            <person name="Riley R."/>
            <person name="Andreopoulos W."/>
            <person name="He G."/>
            <person name="Johnson J."/>
            <person name="Nolan M."/>
            <person name="Tritt A."/>
            <person name="Barry K.W."/>
            <person name="Grigoriev I.V."/>
            <person name="Nagy L.G."/>
            <person name="Hibbett D."/>
            <person name="Henrissat B."/>
            <person name="Matheny P.B."/>
            <person name="Labbe J."/>
            <person name="Martin F.M."/>
        </authorList>
    </citation>
    <scope>NUCLEOTIDE SEQUENCE</scope>
    <source>
        <strain evidence="1">EC-137</strain>
    </source>
</reference>
<evidence type="ECO:0000313" key="1">
    <source>
        <dbReference type="EMBL" id="KAI0035582.1"/>
    </source>
</evidence>
<keyword evidence="2" id="KW-1185">Reference proteome</keyword>
<reference evidence="1" key="1">
    <citation type="submission" date="2021-02" db="EMBL/GenBank/DDBJ databases">
        <authorList>
            <consortium name="DOE Joint Genome Institute"/>
            <person name="Ahrendt S."/>
            <person name="Looney B.P."/>
            <person name="Miyauchi S."/>
            <person name="Morin E."/>
            <person name="Drula E."/>
            <person name="Courty P.E."/>
            <person name="Chicoki N."/>
            <person name="Fauchery L."/>
            <person name="Kohler A."/>
            <person name="Kuo A."/>
            <person name="Labutti K."/>
            <person name="Pangilinan J."/>
            <person name="Lipzen A."/>
            <person name="Riley R."/>
            <person name="Andreopoulos W."/>
            <person name="He G."/>
            <person name="Johnson J."/>
            <person name="Barry K.W."/>
            <person name="Grigoriev I.V."/>
            <person name="Nagy L."/>
            <person name="Hibbett D."/>
            <person name="Henrissat B."/>
            <person name="Matheny P.B."/>
            <person name="Labbe J."/>
            <person name="Martin F."/>
        </authorList>
    </citation>
    <scope>NUCLEOTIDE SEQUENCE</scope>
    <source>
        <strain evidence="1">EC-137</strain>
    </source>
</reference>
<gene>
    <name evidence="1" type="ORF">K488DRAFT_42949</name>
</gene>
<dbReference type="EMBL" id="MU273482">
    <property type="protein sequence ID" value="KAI0035582.1"/>
    <property type="molecule type" value="Genomic_DNA"/>
</dbReference>
<dbReference type="Proteomes" id="UP000814128">
    <property type="component" value="Unassembled WGS sequence"/>
</dbReference>
<comment type="caution">
    <text evidence="1">The sequence shown here is derived from an EMBL/GenBank/DDBJ whole genome shotgun (WGS) entry which is preliminary data.</text>
</comment>
<sequence>MVEPVAATAASTKPVFATLGLFIIDEFSFSDENGNPTNEKRPAEIGGGGTYAAIGARMWLPPRTFGMVIDAGTDFPQDVHAALKDYSEEMWCFRTQEGHMTTRALNIYRGQHRDFEYLTPRIRLTPRDLVNTRLADPLTIHFVCSPKRAHVITSELRELGWNPTTIYEPIPFRCVPEELPSLLEVLPAIDVLSPNAGEALSLLSVPEPVTREKIEQAAKRFVDAGVGSESNGFVVIRSGEMGSYVLSRGHGGEWIDAYWQDQSKVIDVTGAGNAFLGGLAAGITLESGDVYEAALYGTVSASFVIEQGGLPHLTRLSPNTPDIEEWNGDSPRKRLEEVRARKNRS</sequence>
<evidence type="ECO:0000313" key="2">
    <source>
        <dbReference type="Proteomes" id="UP000814128"/>
    </source>
</evidence>